<sequence length="71" mass="8812">MILNPSFRSLCSLQPTKGKHDFLFVCLYVVIVFICWYNCNRIYYTLDVWVIYFRYRLKMPFYENTRIPYHV</sequence>
<name>A0ACB9A934_ARCLA</name>
<accession>A0ACB9A934</accession>
<keyword evidence="2" id="KW-1185">Reference proteome</keyword>
<comment type="caution">
    <text evidence="1">The sequence shown here is derived from an EMBL/GenBank/DDBJ whole genome shotgun (WGS) entry which is preliminary data.</text>
</comment>
<organism evidence="1 2">
    <name type="scientific">Arctium lappa</name>
    <name type="common">Greater burdock</name>
    <name type="synonym">Lappa major</name>
    <dbReference type="NCBI Taxonomy" id="4217"/>
    <lineage>
        <taxon>Eukaryota</taxon>
        <taxon>Viridiplantae</taxon>
        <taxon>Streptophyta</taxon>
        <taxon>Embryophyta</taxon>
        <taxon>Tracheophyta</taxon>
        <taxon>Spermatophyta</taxon>
        <taxon>Magnoliopsida</taxon>
        <taxon>eudicotyledons</taxon>
        <taxon>Gunneridae</taxon>
        <taxon>Pentapetalae</taxon>
        <taxon>asterids</taxon>
        <taxon>campanulids</taxon>
        <taxon>Asterales</taxon>
        <taxon>Asteraceae</taxon>
        <taxon>Carduoideae</taxon>
        <taxon>Cardueae</taxon>
        <taxon>Arctiinae</taxon>
        <taxon>Arctium</taxon>
    </lineage>
</organism>
<proteinExistence type="predicted"/>
<reference evidence="1 2" key="2">
    <citation type="journal article" date="2022" name="Mol. Ecol. Resour.">
        <title>The genomes of chicory, endive, great burdock and yacon provide insights into Asteraceae paleo-polyploidization history and plant inulin production.</title>
        <authorList>
            <person name="Fan W."/>
            <person name="Wang S."/>
            <person name="Wang H."/>
            <person name="Wang A."/>
            <person name="Jiang F."/>
            <person name="Liu H."/>
            <person name="Zhao H."/>
            <person name="Xu D."/>
            <person name="Zhang Y."/>
        </authorList>
    </citation>
    <scope>NUCLEOTIDE SEQUENCE [LARGE SCALE GENOMIC DNA]</scope>
    <source>
        <strain evidence="2">cv. Niubang</strain>
    </source>
</reference>
<dbReference type="Proteomes" id="UP001055879">
    <property type="component" value="Linkage Group LG08"/>
</dbReference>
<evidence type="ECO:0000313" key="2">
    <source>
        <dbReference type="Proteomes" id="UP001055879"/>
    </source>
</evidence>
<evidence type="ECO:0000313" key="1">
    <source>
        <dbReference type="EMBL" id="KAI3706489.1"/>
    </source>
</evidence>
<gene>
    <name evidence="1" type="ORF">L6452_24271</name>
</gene>
<dbReference type="EMBL" id="CM042054">
    <property type="protein sequence ID" value="KAI3706489.1"/>
    <property type="molecule type" value="Genomic_DNA"/>
</dbReference>
<protein>
    <submittedName>
        <fullName evidence="1">Uncharacterized protein</fullName>
    </submittedName>
</protein>
<reference evidence="2" key="1">
    <citation type="journal article" date="2022" name="Mol. Ecol. Resour.">
        <title>The genomes of chicory, endive, great burdock and yacon provide insights into Asteraceae palaeo-polyploidization history and plant inulin production.</title>
        <authorList>
            <person name="Fan W."/>
            <person name="Wang S."/>
            <person name="Wang H."/>
            <person name="Wang A."/>
            <person name="Jiang F."/>
            <person name="Liu H."/>
            <person name="Zhao H."/>
            <person name="Xu D."/>
            <person name="Zhang Y."/>
        </authorList>
    </citation>
    <scope>NUCLEOTIDE SEQUENCE [LARGE SCALE GENOMIC DNA]</scope>
    <source>
        <strain evidence="2">cv. Niubang</strain>
    </source>
</reference>